<dbReference type="GO" id="GO:0000981">
    <property type="term" value="F:DNA-binding transcription factor activity, RNA polymerase II-specific"/>
    <property type="evidence" value="ECO:0007669"/>
    <property type="project" value="InterPro"/>
</dbReference>
<feature type="compositionally biased region" description="Low complexity" evidence="3">
    <location>
        <begin position="234"/>
        <end position="250"/>
    </location>
</feature>
<dbReference type="GeneID" id="2910529"/>
<dbReference type="PANTHER" id="PTHR37534:SF15">
    <property type="entry name" value="ZN(II)2CYS6 TRANSCRIPTION FACTOR (EUROFUNG)"/>
    <property type="match status" value="1"/>
</dbReference>
<dbReference type="GO" id="GO:0008270">
    <property type="term" value="F:zinc ion binding"/>
    <property type="evidence" value="ECO:0007669"/>
    <property type="project" value="InterPro"/>
</dbReference>
<dbReference type="SUPFAM" id="SSF57701">
    <property type="entry name" value="Zn2/Cys6 DNA-binding domain"/>
    <property type="match status" value="1"/>
</dbReference>
<sequence>MGQPKKSRAGCITCKRRRSKCDETKPGCLECQKRGLTCEGYATSFKWKSFKGMPKDAAPNEKPHKQDFEYHGRTPVTQKTNSDAKFEPASFVNHPNSTPDIMFAPYHNYAVSTKKRVSESGNNDGATAVKRRVMSEGAVSVPSDSAPTGTRHHSVDIRGTPSGMTIAANGMAGLDQFALDSVKSEPIQVNLAPAHVGRPTQTQPVIQAVVQPLTEPLQSFHHVSKPGNHNQHTPLLQSQNQNQHQLQPSQAPHQHHLLQSNLHHNQLQPSHTANSDAGTVALNAVVAQNRTHSAANVYVSYVPPPMDDYYTRISRLFDHHTCGIVTIKDGPSDNPWRTSLWPLAQHNPVLYHAIAAMTLFHTARGNIEIRREAFTHMRESIQLLASGISTLQPHVALATTLSLAFAESWDQHITTGMLHLRGSKPLVKGLLAKYNRRLPSWLLFLYNSYVYLDVLARLTSSGVPDDDDVLEVGGDPHLSGAGEDPLDIAPVMSADLIQLQQQLPDLSTSPPPVIRPHAKDMHPPGAADGIDPLLGCAQTLFPVIGKIGTLANRVAQFESDASTVTQAAALMRLLQQWRPATAVQYFVNDPDWDLKSCLNTAEAYRYAAMIHLVQSVPQVQSEPLPTTTQRILQLLDDIPTSSRTCTTHIFPLLVAGCEAQGTQRHFVKSRWESLAVRLWIGNVDRAVEVMEEVWRQRDRMGWRGEPVGVTSPAYWSQVMKNWRWEVLLG</sequence>
<proteinExistence type="predicted"/>
<dbReference type="SMART" id="SM00066">
    <property type="entry name" value="GAL4"/>
    <property type="match status" value="1"/>
</dbReference>
<evidence type="ECO:0000313" key="5">
    <source>
        <dbReference type="EMBL" id="AOW03482.1"/>
    </source>
</evidence>
<dbReference type="EMBL" id="KZ859020">
    <property type="protein sequence ID" value="RDW24806.1"/>
    <property type="molecule type" value="Genomic_DNA"/>
</dbReference>
<dbReference type="InterPro" id="IPR021858">
    <property type="entry name" value="Fun_TF"/>
</dbReference>
<dbReference type="GO" id="GO:0045944">
    <property type="term" value="P:positive regulation of transcription by RNA polymerase II"/>
    <property type="evidence" value="ECO:0007669"/>
    <property type="project" value="TreeGrafter"/>
</dbReference>
<dbReference type="Pfam" id="PF11951">
    <property type="entry name" value="Fungal_trans_2"/>
    <property type="match status" value="1"/>
</dbReference>
<dbReference type="InterPro" id="IPR036864">
    <property type="entry name" value="Zn2-C6_fun-type_DNA-bd_sf"/>
</dbReference>
<dbReference type="PROSITE" id="PS00463">
    <property type="entry name" value="ZN2_CY6_FUNGAL_1"/>
    <property type="match status" value="1"/>
</dbReference>
<feature type="region of interest" description="Disordered" evidence="3">
    <location>
        <begin position="139"/>
        <end position="159"/>
    </location>
</feature>
<dbReference type="OMA" id="AANIMNG"/>
<evidence type="ECO:0000256" key="1">
    <source>
        <dbReference type="ARBA" id="ARBA00004123"/>
    </source>
</evidence>
<feature type="region of interest" description="Disordered" evidence="3">
    <location>
        <begin position="221"/>
        <end position="255"/>
    </location>
</feature>
<dbReference type="eggNOG" id="ENOG502QPY2">
    <property type="taxonomic scope" value="Eukaryota"/>
</dbReference>
<keyword evidence="2" id="KW-0539">Nucleus</keyword>
<gene>
    <name evidence="6" type="ORF">B0I71DRAFT_133657</name>
    <name evidence="5" type="ORF">YALI1_D02990g</name>
</gene>
<dbReference type="KEGG" id="yli:2910529"/>
<dbReference type="PROSITE" id="PS50048">
    <property type="entry name" value="ZN2_CY6_FUNGAL_2"/>
    <property type="match status" value="1"/>
</dbReference>
<dbReference type="InterPro" id="IPR001138">
    <property type="entry name" value="Zn2Cys6_DnaBD"/>
</dbReference>
<comment type="subcellular location">
    <subcellularLocation>
        <location evidence="1">Nucleus</location>
    </subcellularLocation>
</comment>
<reference evidence="5 7" key="1">
    <citation type="journal article" date="2016" name="PLoS ONE">
        <title>Sequence Assembly of Yarrowia lipolytica Strain W29/CLIB89 Shows Transposable Element Diversity.</title>
        <authorList>
            <person name="Magnan C."/>
            <person name="Yu J."/>
            <person name="Chang I."/>
            <person name="Jahn E."/>
            <person name="Kanomata Y."/>
            <person name="Wu J."/>
            <person name="Zeller M."/>
            <person name="Oakes M."/>
            <person name="Baldi P."/>
            <person name="Sandmeyer S."/>
        </authorList>
    </citation>
    <scope>NUCLEOTIDE SEQUENCE [LARGE SCALE GENOMIC DNA]</scope>
    <source>
        <strain evidence="5">CLIB89</strain>
        <strain evidence="7">CLIB89(W29)</strain>
    </source>
</reference>
<dbReference type="AlphaFoldDB" id="A0A1D8NCY0"/>
<dbReference type="Proteomes" id="UP000182444">
    <property type="component" value="Chromosome 1D"/>
</dbReference>
<protein>
    <submittedName>
        <fullName evidence="6">Fungal-specific transcription factor domain-domain-containing protein</fullName>
    </submittedName>
</protein>
<dbReference type="PANTHER" id="PTHR37534">
    <property type="entry name" value="TRANSCRIPTIONAL ACTIVATOR PROTEIN UGA3"/>
    <property type="match status" value="1"/>
</dbReference>
<dbReference type="CDD" id="cd00067">
    <property type="entry name" value="GAL4"/>
    <property type="match status" value="1"/>
</dbReference>
<name>A0A1D8NCY0_YARLL</name>
<dbReference type="Gene3D" id="4.10.240.10">
    <property type="entry name" value="Zn(2)-C6 fungal-type DNA-binding domain"/>
    <property type="match status" value="1"/>
</dbReference>
<dbReference type="Pfam" id="PF00172">
    <property type="entry name" value="Zn_clus"/>
    <property type="match status" value="1"/>
</dbReference>
<evidence type="ECO:0000313" key="8">
    <source>
        <dbReference type="Proteomes" id="UP000256601"/>
    </source>
</evidence>
<dbReference type="GO" id="GO:0000976">
    <property type="term" value="F:transcription cis-regulatory region binding"/>
    <property type="evidence" value="ECO:0007669"/>
    <property type="project" value="TreeGrafter"/>
</dbReference>
<accession>A0A1D8NCY0</accession>
<dbReference type="VEuPathDB" id="FungiDB:YALI1_D02990g"/>
<evidence type="ECO:0000256" key="3">
    <source>
        <dbReference type="SAM" id="MobiDB-lite"/>
    </source>
</evidence>
<dbReference type="EMBL" id="CP017556">
    <property type="protein sequence ID" value="AOW03482.1"/>
    <property type="molecule type" value="Genomic_DNA"/>
</dbReference>
<evidence type="ECO:0000313" key="7">
    <source>
        <dbReference type="Proteomes" id="UP000182444"/>
    </source>
</evidence>
<evidence type="ECO:0000259" key="4">
    <source>
        <dbReference type="PROSITE" id="PS50048"/>
    </source>
</evidence>
<evidence type="ECO:0000256" key="2">
    <source>
        <dbReference type="ARBA" id="ARBA00023242"/>
    </source>
</evidence>
<reference evidence="6 8" key="2">
    <citation type="submission" date="2018-07" db="EMBL/GenBank/DDBJ databases">
        <title>Draft Genome Assemblies for Five Robust Yarrowia lipolytica Strains Exhibiting High Lipid Production and Pentose Sugar Utilization and Sugar Alcohol Secretion from Undetoxified Lignocellulosic Biomass Hydrolysates.</title>
        <authorList>
            <consortium name="DOE Joint Genome Institute"/>
            <person name="Walker C."/>
            <person name="Ryu S."/>
            <person name="Na H."/>
            <person name="Zane M."/>
            <person name="LaButti K."/>
            <person name="Lipzen A."/>
            <person name="Haridas S."/>
            <person name="Barry K."/>
            <person name="Grigoriev I.V."/>
            <person name="Quarterman J."/>
            <person name="Slininger P."/>
            <person name="Dien B."/>
            <person name="Trinh C.T."/>
        </authorList>
    </citation>
    <scope>NUCLEOTIDE SEQUENCE [LARGE SCALE GENOMIC DNA]</scope>
    <source>
        <strain evidence="6 8">YB392</strain>
    </source>
</reference>
<feature type="domain" description="Zn(2)-C6 fungal-type" evidence="4">
    <location>
        <begin position="10"/>
        <end position="38"/>
    </location>
</feature>
<dbReference type="VEuPathDB" id="FungiDB:YALI0_D02475g"/>
<dbReference type="GO" id="GO:0005634">
    <property type="term" value="C:nucleus"/>
    <property type="evidence" value="ECO:0007669"/>
    <property type="project" value="UniProtKB-SubCell"/>
</dbReference>
<organism evidence="5 7">
    <name type="scientific">Yarrowia lipolytica</name>
    <name type="common">Candida lipolytica</name>
    <dbReference type="NCBI Taxonomy" id="4952"/>
    <lineage>
        <taxon>Eukaryota</taxon>
        <taxon>Fungi</taxon>
        <taxon>Dikarya</taxon>
        <taxon>Ascomycota</taxon>
        <taxon>Saccharomycotina</taxon>
        <taxon>Dipodascomycetes</taxon>
        <taxon>Dipodascales</taxon>
        <taxon>Dipodascales incertae sedis</taxon>
        <taxon>Yarrowia</taxon>
    </lineage>
</organism>
<dbReference type="Proteomes" id="UP000256601">
    <property type="component" value="Unassembled WGS sequence"/>
</dbReference>
<evidence type="ECO:0000313" key="6">
    <source>
        <dbReference type="EMBL" id="RDW24806.1"/>
    </source>
</evidence>